<accession>A0A8X6Q6R9</accession>
<evidence type="ECO:0000313" key="13">
    <source>
        <dbReference type="Proteomes" id="UP000887013"/>
    </source>
</evidence>
<evidence type="ECO:0000256" key="2">
    <source>
        <dbReference type="ARBA" id="ARBA00022473"/>
    </source>
</evidence>
<organism evidence="12 13">
    <name type="scientific">Nephila pilipes</name>
    <name type="common">Giant wood spider</name>
    <name type="synonym">Nephila maculata</name>
    <dbReference type="NCBI Taxonomy" id="299642"/>
    <lineage>
        <taxon>Eukaryota</taxon>
        <taxon>Metazoa</taxon>
        <taxon>Ecdysozoa</taxon>
        <taxon>Arthropoda</taxon>
        <taxon>Chelicerata</taxon>
        <taxon>Arachnida</taxon>
        <taxon>Araneae</taxon>
        <taxon>Araneomorphae</taxon>
        <taxon>Entelegynae</taxon>
        <taxon>Araneoidea</taxon>
        <taxon>Nephilidae</taxon>
        <taxon>Nephila</taxon>
    </lineage>
</organism>
<comment type="caution">
    <text evidence="12">The sequence shown here is derived from an EMBL/GenBank/DDBJ whole genome shotgun (WGS) entry which is preliminary data.</text>
</comment>
<evidence type="ECO:0000313" key="12">
    <source>
        <dbReference type="EMBL" id="GFU03504.1"/>
    </source>
</evidence>
<comment type="subcellular location">
    <subcellularLocation>
        <location evidence="1">Secreted</location>
    </subcellularLocation>
</comment>
<evidence type="ECO:0000256" key="1">
    <source>
        <dbReference type="ARBA" id="ARBA00004613"/>
    </source>
</evidence>
<keyword evidence="6" id="KW-0524">Neurogenesis</keyword>
<dbReference type="InterPro" id="IPR001627">
    <property type="entry name" value="Semap_dom"/>
</dbReference>
<evidence type="ECO:0000256" key="4">
    <source>
        <dbReference type="ARBA" id="ARBA00022729"/>
    </source>
</evidence>
<evidence type="ECO:0000259" key="11">
    <source>
        <dbReference type="PROSITE" id="PS51004"/>
    </source>
</evidence>
<keyword evidence="13" id="KW-1185">Reference proteome</keyword>
<feature type="domain" description="Sema" evidence="11">
    <location>
        <begin position="1"/>
        <end position="299"/>
    </location>
</feature>
<evidence type="ECO:0000256" key="6">
    <source>
        <dbReference type="ARBA" id="ARBA00022902"/>
    </source>
</evidence>
<dbReference type="PANTHER" id="PTHR11036:SF90">
    <property type="entry name" value="SEMAPHORIN 2B, ISOFORM D-RELATED"/>
    <property type="match status" value="1"/>
</dbReference>
<dbReference type="Proteomes" id="UP000887013">
    <property type="component" value="Unassembled WGS sequence"/>
</dbReference>
<comment type="caution">
    <text evidence="10">Lacks conserved residue(s) required for the propagation of feature annotation.</text>
</comment>
<dbReference type="InterPro" id="IPR027231">
    <property type="entry name" value="Semaphorin"/>
</dbReference>
<evidence type="ECO:0000256" key="10">
    <source>
        <dbReference type="PROSITE-ProRule" id="PRU00352"/>
    </source>
</evidence>
<dbReference type="SUPFAM" id="SSF101912">
    <property type="entry name" value="Sema domain"/>
    <property type="match status" value="1"/>
</dbReference>
<proteinExistence type="predicted"/>
<evidence type="ECO:0000256" key="9">
    <source>
        <dbReference type="ARBA" id="ARBA00074148"/>
    </source>
</evidence>
<evidence type="ECO:0000256" key="3">
    <source>
        <dbReference type="ARBA" id="ARBA00022525"/>
    </source>
</evidence>
<protein>
    <recommendedName>
        <fullName evidence="9">Semaphorin-2A</fullName>
    </recommendedName>
</protein>
<dbReference type="GO" id="GO:0030335">
    <property type="term" value="P:positive regulation of cell migration"/>
    <property type="evidence" value="ECO:0007669"/>
    <property type="project" value="TreeGrafter"/>
</dbReference>
<keyword evidence="7" id="KW-1015">Disulfide bond</keyword>
<keyword evidence="3" id="KW-0964">Secreted</keyword>
<evidence type="ECO:0000256" key="7">
    <source>
        <dbReference type="ARBA" id="ARBA00023157"/>
    </source>
</evidence>
<dbReference type="GO" id="GO:0007411">
    <property type="term" value="P:axon guidance"/>
    <property type="evidence" value="ECO:0007669"/>
    <property type="project" value="TreeGrafter"/>
</dbReference>
<keyword evidence="2" id="KW-0217">Developmental protein</keyword>
<dbReference type="Gene3D" id="2.130.10.10">
    <property type="entry name" value="YVTN repeat-like/Quinoprotein amine dehydrogenase"/>
    <property type="match status" value="1"/>
</dbReference>
<gene>
    <name evidence="12" type="primary">SEMA-2A</name>
    <name evidence="12" type="ORF">NPIL_437181</name>
</gene>
<dbReference type="GO" id="GO:0030215">
    <property type="term" value="F:semaphorin receptor binding"/>
    <property type="evidence" value="ECO:0007669"/>
    <property type="project" value="InterPro"/>
</dbReference>
<keyword evidence="5" id="KW-0221">Differentiation</keyword>
<dbReference type="AlphaFoldDB" id="A0A8X6Q6R9"/>
<dbReference type="GO" id="GO:0005886">
    <property type="term" value="C:plasma membrane"/>
    <property type="evidence" value="ECO:0007669"/>
    <property type="project" value="TreeGrafter"/>
</dbReference>
<keyword evidence="4" id="KW-0732">Signal</keyword>
<evidence type="ECO:0000256" key="5">
    <source>
        <dbReference type="ARBA" id="ARBA00022782"/>
    </source>
</evidence>
<dbReference type="PROSITE" id="PS51004">
    <property type="entry name" value="SEMA"/>
    <property type="match status" value="1"/>
</dbReference>
<evidence type="ECO:0000256" key="8">
    <source>
        <dbReference type="ARBA" id="ARBA00023180"/>
    </source>
</evidence>
<dbReference type="EMBL" id="BMAW01027715">
    <property type="protein sequence ID" value="GFU03504.1"/>
    <property type="molecule type" value="Genomic_DNA"/>
</dbReference>
<reference evidence="12" key="1">
    <citation type="submission" date="2020-08" db="EMBL/GenBank/DDBJ databases">
        <title>Multicomponent nature underlies the extraordinary mechanical properties of spider dragline silk.</title>
        <authorList>
            <person name="Kono N."/>
            <person name="Nakamura H."/>
            <person name="Mori M."/>
            <person name="Yoshida Y."/>
            <person name="Ohtoshi R."/>
            <person name="Malay A.D."/>
            <person name="Moran D.A.P."/>
            <person name="Tomita M."/>
            <person name="Numata K."/>
            <person name="Arakawa K."/>
        </authorList>
    </citation>
    <scope>NUCLEOTIDE SEQUENCE</scope>
</reference>
<dbReference type="PANTHER" id="PTHR11036">
    <property type="entry name" value="SEMAPHORIN"/>
    <property type="match status" value="1"/>
</dbReference>
<sequence length="299" mass="33890">MVEIKESCTEQKSDVGDAITIEPSNVPNCVSKGKSEHYDCRNHIRVIQPIGDGNRLYVCGTNAHNPMDYVIHANLTRLAKHEYFPGIGDGIAKCPFDPEDNATAVWVEHGNPSGLAGLYSGTVAEFTKADTVIFRTNLYNLTTRMELHPFKRTIKYDSKWLDKPNFVGSYDIGEHVYFFFRESAVEYINCGKSIYSRVARVCKKDTGGKNILSKNWASFLKARLNCSIPGEFPFYFNEIQDIYKLSGRSKFYQSLHNVHERLDGLCSMHLQSGIHPGSFQRQIQRTSHLLVRLAARAQQ</sequence>
<dbReference type="FunFam" id="2.130.10.10:FF:000369">
    <property type="entry name" value="semaphorin-2A isoform X1"/>
    <property type="match status" value="1"/>
</dbReference>
<dbReference type="GO" id="GO:0045499">
    <property type="term" value="F:chemorepellent activity"/>
    <property type="evidence" value="ECO:0007669"/>
    <property type="project" value="TreeGrafter"/>
</dbReference>
<dbReference type="OrthoDB" id="9988752at2759"/>
<dbReference type="GO" id="GO:0071526">
    <property type="term" value="P:semaphorin-plexin signaling pathway"/>
    <property type="evidence" value="ECO:0007669"/>
    <property type="project" value="TreeGrafter"/>
</dbReference>
<dbReference type="SMART" id="SM00630">
    <property type="entry name" value="Sema"/>
    <property type="match status" value="1"/>
</dbReference>
<dbReference type="InterPro" id="IPR015943">
    <property type="entry name" value="WD40/YVTN_repeat-like_dom_sf"/>
</dbReference>
<dbReference type="GO" id="GO:0005576">
    <property type="term" value="C:extracellular region"/>
    <property type="evidence" value="ECO:0007669"/>
    <property type="project" value="UniProtKB-SubCell"/>
</dbReference>
<keyword evidence="8" id="KW-0325">Glycoprotein</keyword>
<dbReference type="InterPro" id="IPR036352">
    <property type="entry name" value="Semap_dom_sf"/>
</dbReference>
<name>A0A8X6Q6R9_NEPPI</name>